<dbReference type="AlphaFoldDB" id="A0A9Q1FQI2"/>
<dbReference type="OrthoDB" id="10638396at2759"/>
<organism evidence="1 2">
    <name type="scientific">Synaphobranchus kaupii</name>
    <name type="common">Kaup's arrowtooth eel</name>
    <dbReference type="NCBI Taxonomy" id="118154"/>
    <lineage>
        <taxon>Eukaryota</taxon>
        <taxon>Metazoa</taxon>
        <taxon>Chordata</taxon>
        <taxon>Craniata</taxon>
        <taxon>Vertebrata</taxon>
        <taxon>Euteleostomi</taxon>
        <taxon>Actinopterygii</taxon>
        <taxon>Neopterygii</taxon>
        <taxon>Teleostei</taxon>
        <taxon>Anguilliformes</taxon>
        <taxon>Synaphobranchidae</taxon>
        <taxon>Synaphobranchus</taxon>
    </lineage>
</organism>
<accession>A0A9Q1FQI2</accession>
<evidence type="ECO:0000313" key="1">
    <source>
        <dbReference type="EMBL" id="KAJ8364331.1"/>
    </source>
</evidence>
<gene>
    <name evidence="1" type="ORF">SKAU_G00131620</name>
</gene>
<keyword evidence="2" id="KW-1185">Reference proteome</keyword>
<protein>
    <submittedName>
        <fullName evidence="1">Uncharacterized protein</fullName>
    </submittedName>
</protein>
<evidence type="ECO:0000313" key="2">
    <source>
        <dbReference type="Proteomes" id="UP001152622"/>
    </source>
</evidence>
<dbReference type="EMBL" id="JAINUF010000004">
    <property type="protein sequence ID" value="KAJ8364331.1"/>
    <property type="molecule type" value="Genomic_DNA"/>
</dbReference>
<sequence length="130" mass="13825">MIGGLSPSEWISSARGWCEAGNGPRHAGVRSSLSRVVWECSPKRVSARRIELGGPGRPCRGPCGSPRGTRFSSAVVRRDWLWVSLEGLQTLQPLLHDVAASFSRRAAGRGLAHARAPVVCGDVANPPDSS</sequence>
<reference evidence="1" key="1">
    <citation type="journal article" date="2023" name="Science">
        <title>Genome structures resolve the early diversification of teleost fishes.</title>
        <authorList>
            <person name="Parey E."/>
            <person name="Louis A."/>
            <person name="Montfort J."/>
            <person name="Bouchez O."/>
            <person name="Roques C."/>
            <person name="Iampietro C."/>
            <person name="Lluch J."/>
            <person name="Castinel A."/>
            <person name="Donnadieu C."/>
            <person name="Desvignes T."/>
            <person name="Floi Bucao C."/>
            <person name="Jouanno E."/>
            <person name="Wen M."/>
            <person name="Mejri S."/>
            <person name="Dirks R."/>
            <person name="Jansen H."/>
            <person name="Henkel C."/>
            <person name="Chen W.J."/>
            <person name="Zahm M."/>
            <person name="Cabau C."/>
            <person name="Klopp C."/>
            <person name="Thompson A.W."/>
            <person name="Robinson-Rechavi M."/>
            <person name="Braasch I."/>
            <person name="Lecointre G."/>
            <person name="Bobe J."/>
            <person name="Postlethwait J.H."/>
            <person name="Berthelot C."/>
            <person name="Roest Crollius H."/>
            <person name="Guiguen Y."/>
        </authorList>
    </citation>
    <scope>NUCLEOTIDE SEQUENCE</scope>
    <source>
        <strain evidence="1">WJC10195</strain>
    </source>
</reference>
<dbReference type="Proteomes" id="UP001152622">
    <property type="component" value="Chromosome 4"/>
</dbReference>
<comment type="caution">
    <text evidence="1">The sequence shown here is derived from an EMBL/GenBank/DDBJ whole genome shotgun (WGS) entry which is preliminary data.</text>
</comment>
<proteinExistence type="predicted"/>
<name>A0A9Q1FQI2_SYNKA</name>